<evidence type="ECO:0000256" key="7">
    <source>
        <dbReference type="ARBA" id="ARBA00022781"/>
    </source>
</evidence>
<evidence type="ECO:0000256" key="2">
    <source>
        <dbReference type="ARBA" id="ARBA00008892"/>
    </source>
</evidence>
<keyword evidence="7 12" id="KW-0375">Hydrogen ion transport</keyword>
<comment type="similarity">
    <text evidence="2 12">Belongs to the ATPase protein 8 family.</text>
</comment>
<evidence type="ECO:0000256" key="12">
    <source>
        <dbReference type="RuleBase" id="RU003661"/>
    </source>
</evidence>
<dbReference type="Pfam" id="PF00895">
    <property type="entry name" value="ATP-synt_8"/>
    <property type="match status" value="1"/>
</dbReference>
<keyword evidence="8 13" id="KW-1133">Transmembrane helix</keyword>
<name>A0A343ISG8_9HEMI</name>
<dbReference type="GO" id="GO:0045259">
    <property type="term" value="C:proton-transporting ATP synthase complex"/>
    <property type="evidence" value="ECO:0007669"/>
    <property type="project" value="UniProtKB-KW"/>
</dbReference>
<evidence type="ECO:0000256" key="5">
    <source>
        <dbReference type="ARBA" id="ARBA00022547"/>
    </source>
</evidence>
<evidence type="ECO:0000256" key="6">
    <source>
        <dbReference type="ARBA" id="ARBA00022692"/>
    </source>
</evidence>
<evidence type="ECO:0000256" key="3">
    <source>
        <dbReference type="ARBA" id="ARBA00011291"/>
    </source>
</evidence>
<dbReference type="GO" id="GO:0031966">
    <property type="term" value="C:mitochondrial membrane"/>
    <property type="evidence" value="ECO:0007669"/>
    <property type="project" value="UniProtKB-SubCell"/>
</dbReference>
<dbReference type="RefSeq" id="YP_009472963.1">
    <property type="nucleotide sequence ID" value="NC_037375.1"/>
</dbReference>
<sequence length="53" mass="6327">MPQMAPLWWETLYLQFIMTFILINVIIFYGVDSGMSVIRSGESTMYKGMDWEW</sequence>
<comment type="subunit">
    <text evidence="3">F-type ATPases have 2 components, CF(1) - the catalytic core - and CF(0) - the membrane proton channel.</text>
</comment>
<dbReference type="GO" id="GO:0015986">
    <property type="term" value="P:proton motive force-driven ATP synthesis"/>
    <property type="evidence" value="ECO:0007669"/>
    <property type="project" value="InterPro"/>
</dbReference>
<keyword evidence="10 12" id="KW-0496">Mitochondrion</keyword>
<dbReference type="CTD" id="4509"/>
<keyword evidence="9 12" id="KW-0406">Ion transport</keyword>
<evidence type="ECO:0000313" key="14">
    <source>
        <dbReference type="EMBL" id="AST10193.1"/>
    </source>
</evidence>
<dbReference type="EMBL" id="KX505856">
    <property type="protein sequence ID" value="AST10193.1"/>
    <property type="molecule type" value="Genomic_DNA"/>
</dbReference>
<proteinExistence type="inferred from homology"/>
<accession>A0A343ISG8</accession>
<keyword evidence="4 12" id="KW-0813">Transport</keyword>
<organism evidence="14">
    <name type="scientific">Neolethaeus assamensis</name>
    <dbReference type="NCBI Taxonomy" id="1589711"/>
    <lineage>
        <taxon>Eukaryota</taxon>
        <taxon>Metazoa</taxon>
        <taxon>Ecdysozoa</taxon>
        <taxon>Arthropoda</taxon>
        <taxon>Hexapoda</taxon>
        <taxon>Insecta</taxon>
        <taxon>Pterygota</taxon>
        <taxon>Neoptera</taxon>
        <taxon>Paraneoptera</taxon>
        <taxon>Hemiptera</taxon>
        <taxon>Heteroptera</taxon>
        <taxon>Panheteroptera</taxon>
        <taxon>Pentatomomorpha</taxon>
        <taxon>Lygaeoidea</taxon>
        <taxon>Rhyparochromidae</taxon>
        <taxon>Rhyparochrominae</taxon>
        <taxon>Neolethaeus</taxon>
    </lineage>
</organism>
<keyword evidence="5 12" id="KW-0138">CF(0)</keyword>
<dbReference type="AlphaFoldDB" id="A0A343ISG8"/>
<geneLocation type="mitochondrion" evidence="14"/>
<keyword evidence="6 12" id="KW-0812">Transmembrane</keyword>
<dbReference type="InterPro" id="IPR001421">
    <property type="entry name" value="ATP8_metazoa"/>
</dbReference>
<gene>
    <name evidence="14" type="primary">ATP8</name>
</gene>
<keyword evidence="11 13" id="KW-0472">Membrane</keyword>
<feature type="transmembrane region" description="Helical" evidence="13">
    <location>
        <begin position="12"/>
        <end position="31"/>
    </location>
</feature>
<evidence type="ECO:0000256" key="4">
    <source>
        <dbReference type="ARBA" id="ARBA00022448"/>
    </source>
</evidence>
<evidence type="ECO:0000256" key="8">
    <source>
        <dbReference type="ARBA" id="ARBA00022989"/>
    </source>
</evidence>
<dbReference type="GeneID" id="37277106"/>
<evidence type="ECO:0000256" key="10">
    <source>
        <dbReference type="ARBA" id="ARBA00023128"/>
    </source>
</evidence>
<reference evidence="14" key="1">
    <citation type="thesis" date="2017" institute="China Agricultural University">
        <title>Studies on the comparative mitochondrial genomics and phylogeny of Heteroptera (Insecta: Hemiptera).</title>
        <authorList>
            <person name="Jiang P."/>
        </authorList>
    </citation>
    <scope>NUCLEOTIDE SEQUENCE</scope>
</reference>
<dbReference type="GO" id="GO:0015078">
    <property type="term" value="F:proton transmembrane transporter activity"/>
    <property type="evidence" value="ECO:0007669"/>
    <property type="project" value="InterPro"/>
</dbReference>
<evidence type="ECO:0000256" key="13">
    <source>
        <dbReference type="SAM" id="Phobius"/>
    </source>
</evidence>
<evidence type="ECO:0000256" key="9">
    <source>
        <dbReference type="ARBA" id="ARBA00023065"/>
    </source>
</evidence>
<evidence type="ECO:0000256" key="1">
    <source>
        <dbReference type="ARBA" id="ARBA00004304"/>
    </source>
</evidence>
<protein>
    <recommendedName>
        <fullName evidence="12">ATP synthase complex subunit 8</fullName>
    </recommendedName>
</protein>
<comment type="subcellular location">
    <subcellularLocation>
        <location evidence="1 12">Mitochondrion membrane</location>
        <topology evidence="1 12">Single-pass membrane protein</topology>
    </subcellularLocation>
</comment>
<evidence type="ECO:0000256" key="11">
    <source>
        <dbReference type="ARBA" id="ARBA00023136"/>
    </source>
</evidence>